<comment type="similarity">
    <text evidence="2">Belongs to the MreD family.</text>
</comment>
<evidence type="ECO:0000256" key="3">
    <source>
        <dbReference type="ARBA" id="ARBA00022475"/>
    </source>
</evidence>
<evidence type="ECO:0000313" key="9">
    <source>
        <dbReference type="EMBL" id="MXO72135.1"/>
    </source>
</evidence>
<evidence type="ECO:0000256" key="7">
    <source>
        <dbReference type="ARBA" id="ARBA00023136"/>
    </source>
</evidence>
<evidence type="ECO:0000256" key="8">
    <source>
        <dbReference type="SAM" id="Phobius"/>
    </source>
</evidence>
<keyword evidence="5" id="KW-0133">Cell shape</keyword>
<comment type="caution">
    <text evidence="9">The sequence shown here is derived from an EMBL/GenBank/DDBJ whole genome shotgun (WGS) entry which is preliminary data.</text>
</comment>
<keyword evidence="4 8" id="KW-0812">Transmembrane</keyword>
<dbReference type="GO" id="GO:0005886">
    <property type="term" value="C:plasma membrane"/>
    <property type="evidence" value="ECO:0007669"/>
    <property type="project" value="UniProtKB-SubCell"/>
</dbReference>
<dbReference type="OrthoDB" id="7426601at2"/>
<dbReference type="GO" id="GO:0008360">
    <property type="term" value="P:regulation of cell shape"/>
    <property type="evidence" value="ECO:0007669"/>
    <property type="project" value="UniProtKB-KW"/>
</dbReference>
<evidence type="ECO:0000256" key="4">
    <source>
        <dbReference type="ARBA" id="ARBA00022692"/>
    </source>
</evidence>
<keyword evidence="3" id="KW-1003">Cell membrane</keyword>
<dbReference type="EMBL" id="WTYV01000004">
    <property type="protein sequence ID" value="MXO72135.1"/>
    <property type="molecule type" value="Genomic_DNA"/>
</dbReference>
<organism evidence="9 10">
    <name type="scientific">Alteraurantiacibacter buctensis</name>
    <dbReference type="NCBI Taxonomy" id="1503981"/>
    <lineage>
        <taxon>Bacteria</taxon>
        <taxon>Pseudomonadati</taxon>
        <taxon>Pseudomonadota</taxon>
        <taxon>Alphaproteobacteria</taxon>
        <taxon>Sphingomonadales</taxon>
        <taxon>Erythrobacteraceae</taxon>
        <taxon>Alteraurantiacibacter</taxon>
    </lineage>
</organism>
<evidence type="ECO:0000256" key="1">
    <source>
        <dbReference type="ARBA" id="ARBA00004651"/>
    </source>
</evidence>
<keyword evidence="6 8" id="KW-1133">Transmembrane helix</keyword>
<dbReference type="RefSeq" id="WP_160772069.1">
    <property type="nucleotide sequence ID" value="NZ_WTYV01000004.1"/>
</dbReference>
<dbReference type="AlphaFoldDB" id="A0A844YUX0"/>
<feature type="transmembrane region" description="Helical" evidence="8">
    <location>
        <begin position="24"/>
        <end position="42"/>
    </location>
</feature>
<evidence type="ECO:0000256" key="5">
    <source>
        <dbReference type="ARBA" id="ARBA00022960"/>
    </source>
</evidence>
<dbReference type="Pfam" id="PF04093">
    <property type="entry name" value="MreD"/>
    <property type="match status" value="1"/>
</dbReference>
<name>A0A844YUX0_9SPHN</name>
<evidence type="ECO:0000256" key="6">
    <source>
        <dbReference type="ARBA" id="ARBA00022989"/>
    </source>
</evidence>
<feature type="transmembrane region" description="Helical" evidence="8">
    <location>
        <begin position="86"/>
        <end position="108"/>
    </location>
</feature>
<protein>
    <submittedName>
        <fullName evidence="9">Rod shape-determining protein MreD</fullName>
    </submittedName>
</protein>
<evidence type="ECO:0000313" key="10">
    <source>
        <dbReference type="Proteomes" id="UP000466966"/>
    </source>
</evidence>
<evidence type="ECO:0000256" key="2">
    <source>
        <dbReference type="ARBA" id="ARBA00007776"/>
    </source>
</evidence>
<reference evidence="9 10" key="1">
    <citation type="submission" date="2019-12" db="EMBL/GenBank/DDBJ databases">
        <title>Genomic-based taxomic classification of the family Erythrobacteraceae.</title>
        <authorList>
            <person name="Xu L."/>
        </authorList>
    </citation>
    <scope>NUCLEOTIDE SEQUENCE [LARGE SCALE GENOMIC DNA]</scope>
    <source>
        <strain evidence="9 10">M0322</strain>
    </source>
</reference>
<feature type="transmembrane region" description="Helical" evidence="8">
    <location>
        <begin position="120"/>
        <end position="145"/>
    </location>
</feature>
<comment type="subcellular location">
    <subcellularLocation>
        <location evidence="1">Cell membrane</location>
        <topology evidence="1">Multi-pass membrane protein</topology>
    </subcellularLocation>
</comment>
<sequence>MDHLVPPDQHDAFGIRINRDQSPLLAGAVPWVTILLASLAPLSPIIAPAPVLPPLAFMLLVAWRLLRPQVLPLWAGFPLGLFDDLYSGQPFGSGIMLFSLAMIALDLIDGRFPWRNFLQNWGAACALIVAYLMIAGLVSGAQLTFVQLRVLLPQILLAIILFPLVASLVALFDRLRLLRVRRLT</sequence>
<keyword evidence="7 8" id="KW-0472">Membrane</keyword>
<accession>A0A844YUX0</accession>
<proteinExistence type="inferred from homology"/>
<feature type="transmembrane region" description="Helical" evidence="8">
    <location>
        <begin position="151"/>
        <end position="172"/>
    </location>
</feature>
<dbReference type="Proteomes" id="UP000466966">
    <property type="component" value="Unassembled WGS sequence"/>
</dbReference>
<dbReference type="InterPro" id="IPR007227">
    <property type="entry name" value="Cell_shape_determining_MreD"/>
</dbReference>
<keyword evidence="10" id="KW-1185">Reference proteome</keyword>
<gene>
    <name evidence="9" type="ORF">GRI99_10910</name>
</gene>